<keyword evidence="2" id="KW-1185">Reference proteome</keyword>
<dbReference type="RefSeq" id="WP_147310222.1">
    <property type="nucleotide sequence ID" value="NZ_QRDZ01000013.1"/>
</dbReference>
<dbReference type="EMBL" id="QRDZ01000013">
    <property type="protein sequence ID" value="RED76143.1"/>
    <property type="molecule type" value="Genomic_DNA"/>
</dbReference>
<sequence>MSKVHGWFPKIYSAYCYECKKVSVPETPSEMFCETCESPLYIRMKSSTKGGVDTNIVRPIRVRDMLAKSHRYSRYLSIPHSFQGEWRNVLNVEWHKSKVGKVAVAIEKHTAIACDPEDVFLELFGGWGGSWESLTKDN</sequence>
<proteinExistence type="predicted"/>
<protein>
    <submittedName>
        <fullName evidence="1">Uncharacterized protein</fullName>
    </submittedName>
</protein>
<dbReference type="Proteomes" id="UP000256977">
    <property type="component" value="Unassembled WGS sequence"/>
</dbReference>
<name>A0A3D9JPU0_9BACL</name>
<accession>A0A3D9JPU0</accession>
<organism evidence="1 2">
    <name type="scientific">Cohnella phaseoli</name>
    <dbReference type="NCBI Taxonomy" id="456490"/>
    <lineage>
        <taxon>Bacteria</taxon>
        <taxon>Bacillati</taxon>
        <taxon>Bacillota</taxon>
        <taxon>Bacilli</taxon>
        <taxon>Bacillales</taxon>
        <taxon>Paenibacillaceae</taxon>
        <taxon>Cohnella</taxon>
    </lineage>
</organism>
<reference evidence="1 2" key="1">
    <citation type="submission" date="2018-07" db="EMBL/GenBank/DDBJ databases">
        <title>Genomic Encyclopedia of Type Strains, Phase III (KMG-III): the genomes of soil and plant-associated and newly described type strains.</title>
        <authorList>
            <person name="Whitman W."/>
        </authorList>
    </citation>
    <scope>NUCLEOTIDE SEQUENCE [LARGE SCALE GENOMIC DNA]</scope>
    <source>
        <strain evidence="1 2">CECT 7287</strain>
    </source>
</reference>
<evidence type="ECO:0000313" key="1">
    <source>
        <dbReference type="EMBL" id="RED76143.1"/>
    </source>
</evidence>
<dbReference type="OrthoDB" id="9862581at2"/>
<dbReference type="AlphaFoldDB" id="A0A3D9JPU0"/>
<gene>
    <name evidence="1" type="ORF">DFP98_113204</name>
</gene>
<comment type="caution">
    <text evidence="1">The sequence shown here is derived from an EMBL/GenBank/DDBJ whole genome shotgun (WGS) entry which is preliminary data.</text>
</comment>
<evidence type="ECO:0000313" key="2">
    <source>
        <dbReference type="Proteomes" id="UP000256977"/>
    </source>
</evidence>